<comment type="caution">
    <text evidence="1">The sequence shown here is derived from an EMBL/GenBank/DDBJ whole genome shotgun (WGS) entry which is preliminary data.</text>
</comment>
<proteinExistence type="predicted"/>
<protein>
    <submittedName>
        <fullName evidence="1">Uncharacterized protein</fullName>
    </submittedName>
</protein>
<sequence>MRTGRVRVFTGLFRRQREGAAPPDVVTLTDCHAFVQVLGGPDREGMEEVVLLADYLQKTEDRRTAVQLLQSYVKVIGNEIVDGLANQGKAQPRKPSTSSDVRSTLRRGTAELWGAAQLSNDERLPKLSEVHKANDYLQGLHRSDAMQIFRAKRGTHSSSRTERDAGWVNKSWAIAFGDRTGGKYNAEVPPASPAVNGDQALVFTSDKVATPSPESRPKF</sequence>
<keyword evidence="2" id="KW-1185">Reference proteome</keyword>
<gene>
    <name evidence="1" type="ORF">PoB_000424500</name>
</gene>
<dbReference type="EMBL" id="BLXT01000501">
    <property type="protein sequence ID" value="GFN77739.1"/>
    <property type="molecule type" value="Genomic_DNA"/>
</dbReference>
<organism evidence="1 2">
    <name type="scientific">Plakobranchus ocellatus</name>
    <dbReference type="NCBI Taxonomy" id="259542"/>
    <lineage>
        <taxon>Eukaryota</taxon>
        <taxon>Metazoa</taxon>
        <taxon>Spiralia</taxon>
        <taxon>Lophotrochozoa</taxon>
        <taxon>Mollusca</taxon>
        <taxon>Gastropoda</taxon>
        <taxon>Heterobranchia</taxon>
        <taxon>Euthyneura</taxon>
        <taxon>Panpulmonata</taxon>
        <taxon>Sacoglossa</taxon>
        <taxon>Placobranchoidea</taxon>
        <taxon>Plakobranchidae</taxon>
        <taxon>Plakobranchus</taxon>
    </lineage>
</organism>
<accession>A0AAV3Y500</accession>
<name>A0AAV3Y500_9GAST</name>
<reference evidence="1 2" key="1">
    <citation type="journal article" date="2021" name="Elife">
        <title>Chloroplast acquisition without the gene transfer in kleptoplastic sea slugs, Plakobranchus ocellatus.</title>
        <authorList>
            <person name="Maeda T."/>
            <person name="Takahashi S."/>
            <person name="Yoshida T."/>
            <person name="Shimamura S."/>
            <person name="Takaki Y."/>
            <person name="Nagai Y."/>
            <person name="Toyoda A."/>
            <person name="Suzuki Y."/>
            <person name="Arimoto A."/>
            <person name="Ishii H."/>
            <person name="Satoh N."/>
            <person name="Nishiyama T."/>
            <person name="Hasebe M."/>
            <person name="Maruyama T."/>
            <person name="Minagawa J."/>
            <person name="Obokata J."/>
            <person name="Shigenobu S."/>
        </authorList>
    </citation>
    <scope>NUCLEOTIDE SEQUENCE [LARGE SCALE GENOMIC DNA]</scope>
</reference>
<dbReference type="Proteomes" id="UP000735302">
    <property type="component" value="Unassembled WGS sequence"/>
</dbReference>
<evidence type="ECO:0000313" key="1">
    <source>
        <dbReference type="EMBL" id="GFN77739.1"/>
    </source>
</evidence>
<dbReference type="AlphaFoldDB" id="A0AAV3Y500"/>
<evidence type="ECO:0000313" key="2">
    <source>
        <dbReference type="Proteomes" id="UP000735302"/>
    </source>
</evidence>